<name>N1W2V4_9LEPT</name>
<protein>
    <submittedName>
        <fullName evidence="1">Uncharacterized protein</fullName>
    </submittedName>
</protein>
<organism evidence="1 2">
    <name type="scientific">Leptospira terpstrae serovar Hualin str. LT 11-33 = ATCC 700639</name>
    <dbReference type="NCBI Taxonomy" id="1257025"/>
    <lineage>
        <taxon>Bacteria</taxon>
        <taxon>Pseudomonadati</taxon>
        <taxon>Spirochaetota</taxon>
        <taxon>Spirochaetia</taxon>
        <taxon>Leptospirales</taxon>
        <taxon>Leptospiraceae</taxon>
        <taxon>Leptospira</taxon>
    </lineage>
</organism>
<gene>
    <name evidence="1" type="ORF">LEP1GSC203_3868</name>
</gene>
<dbReference type="Proteomes" id="UP000012371">
    <property type="component" value="Unassembled WGS sequence"/>
</dbReference>
<dbReference type="STRING" id="1257025.LEP1GSC203_3868"/>
<dbReference type="EMBL" id="AOGW02000009">
    <property type="protein sequence ID" value="EMY62016.1"/>
    <property type="molecule type" value="Genomic_DNA"/>
</dbReference>
<accession>N1W2V4</accession>
<keyword evidence="2" id="KW-1185">Reference proteome</keyword>
<evidence type="ECO:0000313" key="2">
    <source>
        <dbReference type="Proteomes" id="UP000012371"/>
    </source>
</evidence>
<reference evidence="1" key="1">
    <citation type="submission" date="2013-03" db="EMBL/GenBank/DDBJ databases">
        <authorList>
            <person name="Harkins D.M."/>
            <person name="Durkin A.S."/>
            <person name="Brinkac L.M."/>
            <person name="Haft D.H."/>
            <person name="Selengut J.D."/>
            <person name="Sanka R."/>
            <person name="DePew J."/>
            <person name="Purushe J."/>
            <person name="Hartskeerl R.A."/>
            <person name="Ahmed A."/>
            <person name="van der Linden H."/>
            <person name="Goris M.G.A."/>
            <person name="Vinetz J.M."/>
            <person name="Sutton G.G."/>
            <person name="Nierman W.C."/>
            <person name="Fouts D.E."/>
        </authorList>
    </citation>
    <scope>NUCLEOTIDE SEQUENCE [LARGE SCALE GENOMIC DNA]</scope>
    <source>
        <strain evidence="1">LT 11-33</strain>
    </source>
</reference>
<comment type="caution">
    <text evidence="1">The sequence shown here is derived from an EMBL/GenBank/DDBJ whole genome shotgun (WGS) entry which is preliminary data.</text>
</comment>
<dbReference type="OrthoDB" id="331792at2"/>
<proteinExistence type="predicted"/>
<sequence>MSFKQNVMSGAKLGGAAFVGYALNRFLSTMEYSKQIMKESPETGAVIVSAGITVGAIKFQDKIKDKLVRVGIVAGSASATLHLATRIPTVQNALPAGVVSALAGETDEYIEVSGEEAENQINAEVDRRIQQAFNEGKIQYLAPSESSEVGESEPVYEFGNDEFEEEEEVSGAESVFDLV</sequence>
<dbReference type="RefSeq" id="WP_002973358.1">
    <property type="nucleotide sequence ID" value="NZ_AOGW02000009.1"/>
</dbReference>
<evidence type="ECO:0000313" key="1">
    <source>
        <dbReference type="EMBL" id="EMY62016.1"/>
    </source>
</evidence>
<dbReference type="AlphaFoldDB" id="N1W2V4"/>